<name>A0A381WZS4_9ZZZZ</name>
<feature type="non-terminal residue" evidence="1">
    <location>
        <position position="684"/>
    </location>
</feature>
<dbReference type="InterPro" id="IPR015943">
    <property type="entry name" value="WD40/YVTN_repeat-like_dom_sf"/>
</dbReference>
<dbReference type="AlphaFoldDB" id="A0A381WZS4"/>
<reference evidence="1" key="1">
    <citation type="submission" date="2018-05" db="EMBL/GenBank/DDBJ databases">
        <authorList>
            <person name="Lanie J.A."/>
            <person name="Ng W.-L."/>
            <person name="Kazmierczak K.M."/>
            <person name="Andrzejewski T.M."/>
            <person name="Davidsen T.M."/>
            <person name="Wayne K.J."/>
            <person name="Tettelin H."/>
            <person name="Glass J.I."/>
            <person name="Rusch D."/>
            <person name="Podicherti R."/>
            <person name="Tsui H.-C.T."/>
            <person name="Winkler M.E."/>
        </authorList>
    </citation>
    <scope>NUCLEOTIDE SEQUENCE</scope>
</reference>
<evidence type="ECO:0008006" key="2">
    <source>
        <dbReference type="Google" id="ProtNLM"/>
    </source>
</evidence>
<dbReference type="EMBL" id="UINC01013355">
    <property type="protein sequence ID" value="SVA57761.1"/>
    <property type="molecule type" value="Genomic_DNA"/>
</dbReference>
<protein>
    <recommendedName>
        <fullName evidence="2">Two component regulator three Y domain-containing protein</fullName>
    </recommendedName>
</protein>
<dbReference type="Gene3D" id="2.130.10.10">
    <property type="entry name" value="YVTN repeat-like/Quinoprotein amine dehydrogenase"/>
    <property type="match status" value="3"/>
</dbReference>
<evidence type="ECO:0000313" key="1">
    <source>
        <dbReference type="EMBL" id="SVA57761.1"/>
    </source>
</evidence>
<dbReference type="InterPro" id="IPR011110">
    <property type="entry name" value="Reg_prop"/>
</dbReference>
<organism evidence="1">
    <name type="scientific">marine metagenome</name>
    <dbReference type="NCBI Taxonomy" id="408172"/>
    <lineage>
        <taxon>unclassified sequences</taxon>
        <taxon>metagenomes</taxon>
        <taxon>ecological metagenomes</taxon>
    </lineage>
</organism>
<dbReference type="SUPFAM" id="SSF63829">
    <property type="entry name" value="Calcium-dependent phosphotriesterase"/>
    <property type="match status" value="2"/>
</dbReference>
<dbReference type="Pfam" id="PF07494">
    <property type="entry name" value="Reg_prop"/>
    <property type="match status" value="2"/>
</dbReference>
<sequence>MIKHIILNLIYIFTILDCIYADPSKGQWKQFVYTDGLSSNYIFDIEKDDNDRIWIGTQNGITMINGTTIKKYGAVDGLPAANIVKVTSYNNKIYAATSSKGVYEFENNYFQKSNFIQGADIYSFENLGEQLFISSNLENILFDGNKVSFMGKGFPNARIKDVFVEGNRYWFVTKDKLIHKNGDTFVSSVIGFPNDKIEIQTILVDGTNKYFGTNQGLWLRNDKGELELLQKNINVLSLAKLKSGFIIIGSKKGLYYLNAGKLKQYRPFGDAHIALNKTPVYDITVISANEVWYSTFGMGVYLHDPSTFSNFGPRDGLETGGMVYDLIANNEKVYIATSNGLFTYKMGMLLDHFTTSDGLPSNTILDLDMDSKGTLWLATAKGLSQYTGLGFKNYSRKDGLPSNLVTAVHVDNADDSRIWTGSKSSGLTRFDKKGFFTFAVQDGLPSNHIQDITQLDNGDLVIACYKAGVATYNGKRFQLFDNGLDDKRVISIAIGPDRGIWAGTESAGIGVLEGTSFRMIRDTDGLGHNELFSLYYDGSRMWAGTFGGGVSCFSDANWFTMHEADGLNSNLIGAIVALDSNKIVIGGNKGISIFTIDDKPFKLAIENVVTPKADIMLNDLLNNHLEGITRDRFYINTNPMLYKPTESNIKYRKRVNKLGNDKNDWSPLQLSPRISYIPENVGEY</sequence>
<accession>A0A381WZS4</accession>
<gene>
    <name evidence="1" type="ORF">METZ01_LOCUS110615</name>
</gene>
<proteinExistence type="predicted"/>